<feature type="domain" description="DUF397" evidence="1">
    <location>
        <begin position="6"/>
        <end position="69"/>
    </location>
</feature>
<comment type="caution">
    <text evidence="2">The sequence shown here is derived from an EMBL/GenBank/DDBJ whole genome shotgun (WGS) entry which is preliminary data.</text>
</comment>
<keyword evidence="3" id="KW-1185">Reference proteome</keyword>
<dbReference type="InterPro" id="IPR007278">
    <property type="entry name" value="DUF397"/>
</dbReference>
<dbReference type="Proteomes" id="UP001595872">
    <property type="component" value="Unassembled WGS sequence"/>
</dbReference>
<accession>A0ABV9U2N8</accession>
<protein>
    <submittedName>
        <fullName evidence="2">DUF397 domain-containing protein</fullName>
    </submittedName>
</protein>
<gene>
    <name evidence="2" type="ORF">ACFPCY_25660</name>
</gene>
<sequence length="77" mass="7853">MLNTPAWKKSSRCAANGACVEVARTGTRTGTGRGSEAGTIAARDAKIGDASPVLLMSAAEWRAFLSRVKAGALDSSA</sequence>
<dbReference type="RefSeq" id="WP_378259292.1">
    <property type="nucleotide sequence ID" value="NZ_JBHSIT010000007.1"/>
</dbReference>
<dbReference type="EMBL" id="JBHSIT010000007">
    <property type="protein sequence ID" value="MFC4910727.1"/>
    <property type="molecule type" value="Genomic_DNA"/>
</dbReference>
<dbReference type="Pfam" id="PF04149">
    <property type="entry name" value="DUF397"/>
    <property type="match status" value="1"/>
</dbReference>
<name>A0ABV9U2N8_9ACTN</name>
<proteinExistence type="predicted"/>
<evidence type="ECO:0000313" key="3">
    <source>
        <dbReference type="Proteomes" id="UP001595872"/>
    </source>
</evidence>
<evidence type="ECO:0000313" key="2">
    <source>
        <dbReference type="EMBL" id="MFC4910727.1"/>
    </source>
</evidence>
<reference evidence="3" key="1">
    <citation type="journal article" date="2019" name="Int. J. Syst. Evol. Microbiol.">
        <title>The Global Catalogue of Microorganisms (GCM) 10K type strain sequencing project: providing services to taxonomists for standard genome sequencing and annotation.</title>
        <authorList>
            <consortium name="The Broad Institute Genomics Platform"/>
            <consortium name="The Broad Institute Genome Sequencing Center for Infectious Disease"/>
            <person name="Wu L."/>
            <person name="Ma J."/>
        </authorList>
    </citation>
    <scope>NUCLEOTIDE SEQUENCE [LARGE SCALE GENOMIC DNA]</scope>
    <source>
        <strain evidence="3">KLKA75</strain>
    </source>
</reference>
<evidence type="ECO:0000259" key="1">
    <source>
        <dbReference type="Pfam" id="PF04149"/>
    </source>
</evidence>
<organism evidence="2 3">
    <name type="scientific">Actinomadura gamaensis</name>
    <dbReference type="NCBI Taxonomy" id="1763541"/>
    <lineage>
        <taxon>Bacteria</taxon>
        <taxon>Bacillati</taxon>
        <taxon>Actinomycetota</taxon>
        <taxon>Actinomycetes</taxon>
        <taxon>Streptosporangiales</taxon>
        <taxon>Thermomonosporaceae</taxon>
        <taxon>Actinomadura</taxon>
    </lineage>
</organism>